<evidence type="ECO:0000313" key="7">
    <source>
        <dbReference type="EMBL" id="KAK7413113.1"/>
    </source>
</evidence>
<evidence type="ECO:0000256" key="1">
    <source>
        <dbReference type="ARBA" id="ARBA00004141"/>
    </source>
</evidence>
<keyword evidence="3 6" id="KW-1133">Transmembrane helix</keyword>
<dbReference type="EMBL" id="JAZAVJ010000139">
    <property type="protein sequence ID" value="KAK7413113.1"/>
    <property type="molecule type" value="Genomic_DNA"/>
</dbReference>
<evidence type="ECO:0000256" key="3">
    <source>
        <dbReference type="ARBA" id="ARBA00022989"/>
    </source>
</evidence>
<gene>
    <name evidence="7" type="ORF">QQX98_007999</name>
</gene>
<evidence type="ECO:0000256" key="5">
    <source>
        <dbReference type="SAM" id="MobiDB-lite"/>
    </source>
</evidence>
<feature type="compositionally biased region" description="Low complexity" evidence="5">
    <location>
        <begin position="107"/>
        <end position="119"/>
    </location>
</feature>
<dbReference type="Gene3D" id="1.20.58.340">
    <property type="entry name" value="Magnesium transport protein CorA, transmembrane region"/>
    <property type="match status" value="1"/>
</dbReference>
<feature type="region of interest" description="Disordered" evidence="5">
    <location>
        <begin position="102"/>
        <end position="137"/>
    </location>
</feature>
<accession>A0ABR1GWA1</accession>
<feature type="compositionally biased region" description="Basic and acidic residues" evidence="5">
    <location>
        <begin position="1"/>
        <end position="15"/>
    </location>
</feature>
<reference evidence="7 8" key="1">
    <citation type="journal article" date="2025" name="Microbiol. Resour. Announc.">
        <title>Draft genome sequences for Neonectria magnoliae and Neonectria punicea, canker pathogens of Liriodendron tulipifera and Acer saccharum in West Virginia.</title>
        <authorList>
            <person name="Petronek H.M."/>
            <person name="Kasson M.T."/>
            <person name="Metheny A.M."/>
            <person name="Stauder C.M."/>
            <person name="Lovett B."/>
            <person name="Lynch S.C."/>
            <person name="Garnas J.R."/>
            <person name="Kasson L.R."/>
            <person name="Stajich J.E."/>
        </authorList>
    </citation>
    <scope>NUCLEOTIDE SEQUENCE [LARGE SCALE GENOMIC DNA]</scope>
    <source>
        <strain evidence="7 8">NRRL 64653</strain>
    </source>
</reference>
<dbReference type="Proteomes" id="UP001498476">
    <property type="component" value="Unassembled WGS sequence"/>
</dbReference>
<proteinExistence type="predicted"/>
<dbReference type="InterPro" id="IPR045863">
    <property type="entry name" value="CorA_TM1_TM2"/>
</dbReference>
<protein>
    <submittedName>
        <fullName evidence="7">Uncharacterized protein</fullName>
    </submittedName>
</protein>
<evidence type="ECO:0000256" key="4">
    <source>
        <dbReference type="ARBA" id="ARBA00023136"/>
    </source>
</evidence>
<evidence type="ECO:0000256" key="2">
    <source>
        <dbReference type="ARBA" id="ARBA00022692"/>
    </source>
</evidence>
<organism evidence="7 8">
    <name type="scientific">Neonectria punicea</name>
    <dbReference type="NCBI Taxonomy" id="979145"/>
    <lineage>
        <taxon>Eukaryota</taxon>
        <taxon>Fungi</taxon>
        <taxon>Dikarya</taxon>
        <taxon>Ascomycota</taxon>
        <taxon>Pezizomycotina</taxon>
        <taxon>Sordariomycetes</taxon>
        <taxon>Hypocreomycetidae</taxon>
        <taxon>Hypocreales</taxon>
        <taxon>Nectriaceae</taxon>
        <taxon>Neonectria</taxon>
    </lineage>
</organism>
<dbReference type="InterPro" id="IPR002523">
    <property type="entry name" value="MgTranspt_CorA/ZnTranspt_ZntB"/>
</dbReference>
<comment type="subcellular location">
    <subcellularLocation>
        <location evidence="1">Membrane</location>
        <topology evidence="1">Multi-pass membrane protein</topology>
    </subcellularLocation>
</comment>
<evidence type="ECO:0000256" key="6">
    <source>
        <dbReference type="SAM" id="Phobius"/>
    </source>
</evidence>
<sequence>MRLESELADGQERPQLRKGSVSTLTNIPLEKDPIEEIYARAVSVHSQRTKQSSMFPGDNYRRLASFLCRPYGSSRIQATSKDVPPSSPFPFAILHRLGPNSNGYVGSSDSTANSTSNSDSEPRLGRGSSSTAQKSSFDFSDAGLDTFRRTTPSSGDMLFLQGVASPEWINHVGSKYGVDPEFFRRHADSPASSPLGHFDLPSLQSSNIDILTLPITSIGRWGTTMPPGLSLGTERRASKACSKSPFPPLRSTPVGTSMVRDEIHRLKSYILPVYQYQPKMFLNTPASENPTTPSLSGDNKLFQSSSLLAQQYGQGLDRETAREDGLYALSELFMFSAFSESQFLNLLGQLIEEEDEMLRSSTLHPEKRTTVNLEFYKRTIDSHMRTLKAAYSCIEAGGGPTWPRASGKRQQAIANATMEKLKGDYAELIHRADAQSKRCVDASYLLMNKIMIEDTQRGLLQAEAMARLTLLAYFFVPLSFTSSFFGMNFREMQDSEGPRLSVWLGFVVSVPVLLLAITMYFREQLRSLYARFRDMRS</sequence>
<name>A0ABR1GWA1_9HYPO</name>
<feature type="region of interest" description="Disordered" evidence="5">
    <location>
        <begin position="1"/>
        <end position="27"/>
    </location>
</feature>
<feature type="transmembrane region" description="Helical" evidence="6">
    <location>
        <begin position="501"/>
        <end position="521"/>
    </location>
</feature>
<evidence type="ECO:0000313" key="8">
    <source>
        <dbReference type="Proteomes" id="UP001498476"/>
    </source>
</evidence>
<keyword evidence="8" id="KW-1185">Reference proteome</keyword>
<feature type="transmembrane region" description="Helical" evidence="6">
    <location>
        <begin position="470"/>
        <end position="489"/>
    </location>
</feature>
<keyword evidence="2 6" id="KW-0812">Transmembrane</keyword>
<comment type="caution">
    <text evidence="7">The sequence shown here is derived from an EMBL/GenBank/DDBJ whole genome shotgun (WGS) entry which is preliminary data.</text>
</comment>
<feature type="compositionally biased region" description="Polar residues" evidence="5">
    <location>
        <begin position="127"/>
        <end position="137"/>
    </location>
</feature>
<keyword evidence="4 6" id="KW-0472">Membrane</keyword>
<dbReference type="Pfam" id="PF01544">
    <property type="entry name" value="CorA"/>
    <property type="match status" value="1"/>
</dbReference>
<dbReference type="SUPFAM" id="SSF144083">
    <property type="entry name" value="Magnesium transport protein CorA, transmembrane region"/>
    <property type="match status" value="1"/>
</dbReference>